<dbReference type="InterPro" id="IPR027432">
    <property type="entry name" value="dGTP_triphosphohydrolase_C"/>
</dbReference>
<dbReference type="InterPro" id="IPR023293">
    <property type="entry name" value="dGTP_triP_hydro_central_sf"/>
</dbReference>
<dbReference type="CDD" id="cd00077">
    <property type="entry name" value="HDc"/>
    <property type="match status" value="1"/>
</dbReference>
<comment type="caution">
    <text evidence="3">The sequence shown here is derived from an EMBL/GenBank/DDBJ whole genome shotgun (WGS) entry which is preliminary data.</text>
</comment>
<dbReference type="EMBL" id="QPIJ01000109">
    <property type="protein sequence ID" value="RCV85738.1"/>
    <property type="molecule type" value="Genomic_DNA"/>
</dbReference>
<protein>
    <submittedName>
        <fullName evidence="3">Deoxyguanosinetriphosphate triphosphohydrolase</fullName>
    </submittedName>
</protein>
<dbReference type="AlphaFoldDB" id="A0A368TMG4"/>
<dbReference type="SUPFAM" id="SSF109604">
    <property type="entry name" value="HD-domain/PDEase-like"/>
    <property type="match status" value="1"/>
</dbReference>
<dbReference type="Pfam" id="PF01966">
    <property type="entry name" value="HD"/>
    <property type="match status" value="1"/>
</dbReference>
<dbReference type="InterPro" id="IPR003607">
    <property type="entry name" value="HD/PDEase_dom"/>
</dbReference>
<dbReference type="RefSeq" id="WP_114488715.1">
    <property type="nucleotide sequence ID" value="NZ_CBCSHM010000130.1"/>
</dbReference>
<dbReference type="OrthoDB" id="9803619at2"/>
<dbReference type="InterPro" id="IPR006674">
    <property type="entry name" value="HD_domain"/>
</dbReference>
<dbReference type="GO" id="GO:0008832">
    <property type="term" value="F:dGTPase activity"/>
    <property type="evidence" value="ECO:0007669"/>
    <property type="project" value="TreeGrafter"/>
</dbReference>
<dbReference type="Gene3D" id="1.10.3550.10">
    <property type="entry name" value="eoxyguanosinetriphosphate triphosphohydrolase domain-like"/>
    <property type="match status" value="1"/>
</dbReference>
<evidence type="ECO:0000313" key="4">
    <source>
        <dbReference type="Proteomes" id="UP000253204"/>
    </source>
</evidence>
<dbReference type="PANTHER" id="PTHR11373:SF40">
    <property type="entry name" value="DEOXYGUANOSINETRIPHOSPHATE TRIPHOSPHOHYDROLASE-LIKE PROTEIN 2"/>
    <property type="match status" value="1"/>
</dbReference>
<evidence type="ECO:0000256" key="1">
    <source>
        <dbReference type="ARBA" id="ARBA00022801"/>
    </source>
</evidence>
<dbReference type="Gene3D" id="1.10.3410.10">
    <property type="entry name" value="putative deoxyguanosinetriphosphate triphosphohydrolase like domain"/>
    <property type="match status" value="1"/>
</dbReference>
<feature type="domain" description="HD" evidence="2">
    <location>
        <begin position="65"/>
        <end position="246"/>
    </location>
</feature>
<dbReference type="PANTHER" id="PTHR11373">
    <property type="entry name" value="DEOXYNUCLEOSIDE TRIPHOSPHATE TRIPHOSPHOHYDROLASE"/>
    <property type="match status" value="1"/>
</dbReference>
<name>A0A368TMG4_9GAMM</name>
<dbReference type="Proteomes" id="UP000253204">
    <property type="component" value="Unassembled WGS sequence"/>
</dbReference>
<proteinExistence type="predicted"/>
<evidence type="ECO:0000313" key="3">
    <source>
        <dbReference type="EMBL" id="RCV85738.1"/>
    </source>
</evidence>
<dbReference type="NCBIfam" id="NF002205">
    <property type="entry name" value="PRK01096.1"/>
    <property type="match status" value="1"/>
</dbReference>
<sequence length="442" mass="49188">MTQMRWERLLSPQRLHDSRPGGSQEIGRSPFHKDHDRIVFSGSFRRLGRKTQVHPLTENDHIHTRLTHSLEVGCVGRSLGMIVGELLRDHLPAWITPADMGVIVQTACLGHDIGNPPFGHAGEYAIRDWFRRAETSGLLKGLSQAEREDLLTYEGNAQGFRVITQIEYNQFNGGMRLSAATLGTLLKYPWTVEHAGLAGKFGCYQSEKALLDEVATALGLIPQGLQRWCRHPLAWLVEAADDICYALLDLEDGLEMGILRYSEVAEILQQIAGDIPPDYAAMQARGASQRRCIALLRGAAMERAVNEVGAVFVQHESALLNGTLQQDLLELCHPDLGWGVQAAKQLARERIFQNERKAKLEIGAYTTLGILLEAFIGAAFELHHTGRSSFKHQRVLALIGENTPLPSWPLYASYRRMLDFIGGMTDHYAVDLAQEMGGRLRG</sequence>
<dbReference type="InterPro" id="IPR006261">
    <property type="entry name" value="dGTPase"/>
</dbReference>
<accession>A0A368TMG4</accession>
<dbReference type="NCBIfam" id="TIGR01353">
    <property type="entry name" value="dGTP_triPase"/>
    <property type="match status" value="1"/>
</dbReference>
<keyword evidence="1 3" id="KW-0378">Hydrolase</keyword>
<dbReference type="InterPro" id="IPR050135">
    <property type="entry name" value="dGTPase-like"/>
</dbReference>
<gene>
    <name evidence="3" type="ORF">DU506_20590</name>
</gene>
<reference evidence="3 4" key="1">
    <citation type="submission" date="2018-07" db="EMBL/GenBank/DDBJ databases">
        <title>Halomonas rutogse sp. nov., isolated from Lake TangqianCo on Tibetan Plateau.</title>
        <authorList>
            <person name="Lu H."/>
            <person name="Xing P."/>
            <person name="Wu Q."/>
        </authorList>
    </citation>
    <scope>NUCLEOTIDE SEQUENCE [LARGE SCALE GENOMIC DNA]</scope>
    <source>
        <strain evidence="3 4">TQ8S</strain>
    </source>
</reference>
<dbReference type="SMART" id="SM00471">
    <property type="entry name" value="HDc"/>
    <property type="match status" value="1"/>
</dbReference>
<keyword evidence="4" id="KW-1185">Reference proteome</keyword>
<dbReference type="Gene3D" id="1.10.3210.10">
    <property type="entry name" value="Hypothetical protein af1432"/>
    <property type="match status" value="1"/>
</dbReference>
<evidence type="ECO:0000259" key="2">
    <source>
        <dbReference type="PROSITE" id="PS51831"/>
    </source>
</evidence>
<dbReference type="GO" id="GO:0006203">
    <property type="term" value="P:dGTP catabolic process"/>
    <property type="evidence" value="ECO:0007669"/>
    <property type="project" value="TreeGrafter"/>
</dbReference>
<dbReference type="PROSITE" id="PS51831">
    <property type="entry name" value="HD"/>
    <property type="match status" value="1"/>
</dbReference>
<organism evidence="3 4">
    <name type="scientific">Vreelandella rituensis</name>
    <dbReference type="NCBI Taxonomy" id="2282306"/>
    <lineage>
        <taxon>Bacteria</taxon>
        <taxon>Pseudomonadati</taxon>
        <taxon>Pseudomonadota</taxon>
        <taxon>Gammaproteobacteria</taxon>
        <taxon>Oceanospirillales</taxon>
        <taxon>Halomonadaceae</taxon>
        <taxon>Vreelandella</taxon>
    </lineage>
</organism>